<comment type="caution">
    <text evidence="22">The sequence shown here is derived from an EMBL/GenBank/DDBJ whole genome shotgun (WGS) entry which is preliminary data.</text>
</comment>
<evidence type="ECO:0000256" key="4">
    <source>
        <dbReference type="ARBA" id="ARBA00022597"/>
    </source>
</evidence>
<proteinExistence type="predicted"/>
<reference evidence="21" key="2">
    <citation type="journal article" date="2023" name="Pathogens">
        <title>Prevalence of Enterococcus spp. and the Whole-Genome Characteristics of Enterococcus faecium and Enterococcus faecalis Strains Isolated from Free-Living Birds in Poland.</title>
        <authorList>
            <person name="Kwit R."/>
            <person name="Zajac M."/>
            <person name="Smialowska-Weglinska A."/>
            <person name="Skarzynska M."/>
            <person name="Bomba A."/>
            <person name="Lalak A."/>
            <person name="Skrzypiec E."/>
            <person name="Wojdat D."/>
            <person name="Koza W."/>
            <person name="Mikos-Wojewoda E."/>
            <person name="Pasim P."/>
            <person name="Skora M."/>
            <person name="Polak M."/>
            <person name="Wiacek J."/>
            <person name="Wasyl D."/>
        </authorList>
    </citation>
    <scope>NUCLEOTIDE SEQUENCE</scope>
    <source>
        <strain evidence="21">691B_2</strain>
    </source>
</reference>
<dbReference type="Proteomes" id="UP000292223">
    <property type="component" value="Unassembled WGS sequence"/>
</dbReference>
<evidence type="ECO:0000256" key="1">
    <source>
        <dbReference type="ARBA" id="ARBA00004651"/>
    </source>
</evidence>
<dbReference type="PANTHER" id="PTHR30175">
    <property type="entry name" value="PHOSPHOTRANSFERASE SYSTEM TRANSPORT PROTEIN"/>
    <property type="match status" value="1"/>
</dbReference>
<evidence type="ECO:0000256" key="11">
    <source>
        <dbReference type="ARBA" id="ARBA00044053"/>
    </source>
</evidence>
<evidence type="ECO:0000256" key="14">
    <source>
        <dbReference type="ARBA" id="ARBA00074554"/>
    </source>
</evidence>
<keyword evidence="3" id="KW-1003">Cell membrane</keyword>
<dbReference type="GO" id="GO:0016301">
    <property type="term" value="F:kinase activity"/>
    <property type="evidence" value="ECO:0007669"/>
    <property type="project" value="UniProtKB-KW"/>
</dbReference>
<dbReference type="GO" id="GO:0090589">
    <property type="term" value="F:protein-phosphocysteine-trehalose phosphotransferase system transporter activity"/>
    <property type="evidence" value="ECO:0007669"/>
    <property type="project" value="TreeGrafter"/>
</dbReference>
<accession>A0A8B3RYG6</accession>
<evidence type="ECO:0000259" key="19">
    <source>
        <dbReference type="PROSITE" id="PS51098"/>
    </source>
</evidence>
<feature type="active site" description="Phosphocysteine intermediate; for EIIB activity" evidence="16">
    <location>
        <position position="26"/>
    </location>
</feature>
<dbReference type="AlphaFoldDB" id="A0A8B3RYG6"/>
<dbReference type="EMBL" id="SEWT01000001">
    <property type="protein sequence ID" value="RYU36116.1"/>
    <property type="molecule type" value="Genomic_DNA"/>
</dbReference>
<feature type="transmembrane region" description="Helical" evidence="17">
    <location>
        <begin position="376"/>
        <end position="400"/>
    </location>
</feature>
<feature type="transmembrane region" description="Helical" evidence="17">
    <location>
        <begin position="140"/>
        <end position="161"/>
    </location>
</feature>
<dbReference type="PANTHER" id="PTHR30175:SF1">
    <property type="entry name" value="PTS SYSTEM ARBUTIN-, CELLOBIOSE-, AND SALICIN-SPECIFIC EIIBC COMPONENT-RELATED"/>
    <property type="match status" value="1"/>
</dbReference>
<dbReference type="Gene3D" id="2.70.70.10">
    <property type="entry name" value="Glucose Permease (Domain IIA)"/>
    <property type="match status" value="1"/>
</dbReference>
<protein>
    <recommendedName>
        <fullName evidence="14">PTS system sucrose-specific EIIBCA component</fullName>
        <ecNumber evidence="11">2.7.1.211</ecNumber>
    </recommendedName>
    <alternativeName>
        <fullName evidence="15">EIIBCA-Scr</fullName>
    </alternativeName>
</protein>
<evidence type="ECO:0000256" key="16">
    <source>
        <dbReference type="PROSITE-ProRule" id="PRU00421"/>
    </source>
</evidence>
<feature type="transmembrane region" description="Helical" evidence="17">
    <location>
        <begin position="349"/>
        <end position="369"/>
    </location>
</feature>
<dbReference type="InterPro" id="IPR013013">
    <property type="entry name" value="PTS_EIIC_1"/>
</dbReference>
<keyword evidence="5 21" id="KW-0808">Transferase</keyword>
<comment type="function">
    <text evidence="12">The phosphoenolpyruvate-dependent sugar phosphotransferase system (sugar PTS), a major carbohydrate active transport system, catalyzes the phosphorylation of incoming sugar substrates concomitantly with their translocation across the cell membrane. This system is involved in sucrose transport.</text>
</comment>
<feature type="domain" description="PTS EIIA type-1" evidence="18">
    <location>
        <begin position="487"/>
        <end position="591"/>
    </location>
</feature>
<dbReference type="CDD" id="cd00212">
    <property type="entry name" value="PTS_IIB_glc"/>
    <property type="match status" value="1"/>
</dbReference>
<evidence type="ECO:0000259" key="18">
    <source>
        <dbReference type="PROSITE" id="PS51093"/>
    </source>
</evidence>
<keyword evidence="6" id="KW-0598">Phosphotransferase system</keyword>
<dbReference type="GO" id="GO:0015771">
    <property type="term" value="P:trehalose transport"/>
    <property type="evidence" value="ECO:0007669"/>
    <property type="project" value="TreeGrafter"/>
</dbReference>
<dbReference type="NCBIfam" id="TIGR00830">
    <property type="entry name" value="PTBA"/>
    <property type="match status" value="1"/>
</dbReference>
<dbReference type="GO" id="GO:0005886">
    <property type="term" value="C:plasma membrane"/>
    <property type="evidence" value="ECO:0007669"/>
    <property type="project" value="UniProtKB-SubCell"/>
</dbReference>
<name>A0A8B3RYG6_ENTFL</name>
<evidence type="ECO:0000256" key="13">
    <source>
        <dbReference type="ARBA" id="ARBA00048931"/>
    </source>
</evidence>
<dbReference type="NCBIfam" id="TIGR01995">
    <property type="entry name" value="PTS-II-ABC-beta"/>
    <property type="match status" value="1"/>
</dbReference>
<keyword evidence="9 17" id="KW-1133">Transmembrane helix</keyword>
<dbReference type="Pfam" id="PF00358">
    <property type="entry name" value="PTS_EIIA_1"/>
    <property type="match status" value="1"/>
</dbReference>
<dbReference type="InterPro" id="IPR001127">
    <property type="entry name" value="PTS_EIIA_1_perm"/>
</dbReference>
<evidence type="ECO:0000256" key="9">
    <source>
        <dbReference type="ARBA" id="ARBA00022989"/>
    </source>
</evidence>
<dbReference type="Pfam" id="PF02378">
    <property type="entry name" value="PTS_EIIC"/>
    <property type="match status" value="1"/>
</dbReference>
<dbReference type="InterPro" id="IPR050558">
    <property type="entry name" value="PTS_Sugar-Specific_Components"/>
</dbReference>
<dbReference type="InterPro" id="IPR001996">
    <property type="entry name" value="PTS_IIB_1"/>
</dbReference>
<evidence type="ECO:0000256" key="2">
    <source>
        <dbReference type="ARBA" id="ARBA00022448"/>
    </source>
</evidence>
<dbReference type="Pfam" id="PF00367">
    <property type="entry name" value="PTS_EIIB"/>
    <property type="match status" value="1"/>
</dbReference>
<dbReference type="PROSITE" id="PS00371">
    <property type="entry name" value="PTS_EIIA_TYPE_1_HIS"/>
    <property type="match status" value="1"/>
</dbReference>
<dbReference type="EC" id="2.7.1.211" evidence="11"/>
<dbReference type="GO" id="GO:0009401">
    <property type="term" value="P:phosphoenolpyruvate-dependent sugar phosphotransferase system"/>
    <property type="evidence" value="ECO:0007669"/>
    <property type="project" value="UniProtKB-KW"/>
</dbReference>
<evidence type="ECO:0000256" key="7">
    <source>
        <dbReference type="ARBA" id="ARBA00022692"/>
    </source>
</evidence>
<dbReference type="Gene3D" id="3.30.1360.60">
    <property type="entry name" value="Glucose permease domain IIB"/>
    <property type="match status" value="1"/>
</dbReference>
<evidence type="ECO:0000256" key="17">
    <source>
        <dbReference type="SAM" id="Phobius"/>
    </source>
</evidence>
<gene>
    <name evidence="22" type="ORF">EU507_02370</name>
    <name evidence="21" type="ORF">P0E79_15400</name>
</gene>
<dbReference type="InterPro" id="IPR003352">
    <property type="entry name" value="PTS_EIIC"/>
</dbReference>
<dbReference type="InterPro" id="IPR011055">
    <property type="entry name" value="Dup_hybrid_motif"/>
</dbReference>
<feature type="transmembrane region" description="Helical" evidence="17">
    <location>
        <begin position="202"/>
        <end position="221"/>
    </location>
</feature>
<dbReference type="FunFam" id="2.70.70.10:FF:000001">
    <property type="entry name" value="PTS system glucose-specific IIA component"/>
    <property type="match status" value="1"/>
</dbReference>
<dbReference type="GO" id="GO:0008982">
    <property type="term" value="F:protein-N(PI)-phosphohistidine-sugar phosphotransferase activity"/>
    <property type="evidence" value="ECO:0007669"/>
    <property type="project" value="InterPro"/>
</dbReference>
<dbReference type="FunFam" id="3.30.1360.60:FF:000001">
    <property type="entry name" value="PTS system glucose-specific IIBC component PtsG"/>
    <property type="match status" value="1"/>
</dbReference>
<evidence type="ECO:0000256" key="15">
    <source>
        <dbReference type="ARBA" id="ARBA00081008"/>
    </source>
</evidence>
<feature type="transmembrane region" description="Helical" evidence="17">
    <location>
        <begin position="241"/>
        <end position="262"/>
    </location>
</feature>
<keyword evidence="10 17" id="KW-0472">Membrane</keyword>
<keyword evidence="4" id="KW-0762">Sugar transport</keyword>
<dbReference type="SUPFAM" id="SSF51261">
    <property type="entry name" value="Duplicated hybrid motif"/>
    <property type="match status" value="1"/>
</dbReference>
<evidence type="ECO:0000313" key="21">
    <source>
        <dbReference type="EMBL" id="MDN3193853.1"/>
    </source>
</evidence>
<keyword evidence="7 17" id="KW-0812">Transmembrane</keyword>
<feature type="domain" description="PTS EIIB type-1" evidence="19">
    <location>
        <begin position="4"/>
        <end position="86"/>
    </location>
</feature>
<evidence type="ECO:0000256" key="12">
    <source>
        <dbReference type="ARBA" id="ARBA00045139"/>
    </source>
</evidence>
<feature type="transmembrane region" description="Helical" evidence="17">
    <location>
        <begin position="317"/>
        <end position="337"/>
    </location>
</feature>
<dbReference type="PROSITE" id="PS51098">
    <property type="entry name" value="PTS_EIIB_TYPE_1"/>
    <property type="match status" value="1"/>
</dbReference>
<feature type="transmembrane region" description="Helical" evidence="17">
    <location>
        <begin position="282"/>
        <end position="305"/>
    </location>
</feature>
<feature type="transmembrane region" description="Helical" evidence="17">
    <location>
        <begin position="115"/>
        <end position="134"/>
    </location>
</feature>
<dbReference type="EMBL" id="JAREWH010000042">
    <property type="protein sequence ID" value="MDN3193853.1"/>
    <property type="molecule type" value="Genomic_DNA"/>
</dbReference>
<dbReference type="InterPro" id="IPR018113">
    <property type="entry name" value="PTrfase_EIIB_Cys"/>
</dbReference>
<feature type="domain" description="PTS EIIC type-1" evidence="20">
    <location>
        <begin position="115"/>
        <end position="457"/>
    </location>
</feature>
<organism evidence="22 23">
    <name type="scientific">Enterococcus faecalis</name>
    <name type="common">Streptococcus faecalis</name>
    <dbReference type="NCBI Taxonomy" id="1351"/>
    <lineage>
        <taxon>Bacteria</taxon>
        <taxon>Bacillati</taxon>
        <taxon>Bacillota</taxon>
        <taxon>Bacilli</taxon>
        <taxon>Lactobacillales</taxon>
        <taxon>Enterococcaceae</taxon>
        <taxon>Enterococcus</taxon>
    </lineage>
</organism>
<dbReference type="PROSITE" id="PS51103">
    <property type="entry name" value="PTS_EIIC_TYPE_1"/>
    <property type="match status" value="1"/>
</dbReference>
<dbReference type="InterPro" id="IPR036878">
    <property type="entry name" value="Glu_permease_IIB"/>
</dbReference>
<evidence type="ECO:0000259" key="20">
    <source>
        <dbReference type="PROSITE" id="PS51103"/>
    </source>
</evidence>
<reference evidence="21" key="3">
    <citation type="submission" date="2023-03" db="EMBL/GenBank/DDBJ databases">
        <authorList>
            <person name="Zajac M."/>
            <person name="Kwit R."/>
            <person name="Wasyl D."/>
        </authorList>
    </citation>
    <scope>NUCLEOTIDE SEQUENCE</scope>
    <source>
        <strain evidence="21">691B_2</strain>
    </source>
</reference>
<dbReference type="PROSITE" id="PS01035">
    <property type="entry name" value="PTS_EIIB_TYPE_1_CYS"/>
    <property type="match status" value="1"/>
</dbReference>
<dbReference type="Proteomes" id="UP001173174">
    <property type="component" value="Unassembled WGS sequence"/>
</dbReference>
<evidence type="ECO:0000256" key="8">
    <source>
        <dbReference type="ARBA" id="ARBA00022777"/>
    </source>
</evidence>
<feature type="transmembrane region" description="Helical" evidence="17">
    <location>
        <begin position="420"/>
        <end position="443"/>
    </location>
</feature>
<evidence type="ECO:0000256" key="10">
    <source>
        <dbReference type="ARBA" id="ARBA00023136"/>
    </source>
</evidence>
<evidence type="ECO:0000256" key="3">
    <source>
        <dbReference type="ARBA" id="ARBA00022475"/>
    </source>
</evidence>
<keyword evidence="2" id="KW-0813">Transport</keyword>
<dbReference type="RefSeq" id="WP_002420183.1">
    <property type="nucleotide sequence ID" value="NZ_CABGRP010000004.1"/>
</dbReference>
<evidence type="ECO:0000313" key="23">
    <source>
        <dbReference type="Proteomes" id="UP000292223"/>
    </source>
</evidence>
<comment type="catalytic activity">
    <reaction evidence="13">
        <text>N(pros)-phospho-L-histidyl-[protein](out) + sucrose = sucrose 6(G)-phosphate(in) + L-histidyl-[protein]</text>
        <dbReference type="Rhea" id="RHEA:49236"/>
        <dbReference type="Rhea" id="RHEA-COMP:9745"/>
        <dbReference type="Rhea" id="RHEA-COMP:9746"/>
        <dbReference type="ChEBI" id="CHEBI:17992"/>
        <dbReference type="ChEBI" id="CHEBI:29979"/>
        <dbReference type="ChEBI" id="CHEBI:64837"/>
        <dbReference type="ChEBI" id="CHEBI:91002"/>
        <dbReference type="EC" id="2.7.1.211"/>
    </reaction>
</comment>
<evidence type="ECO:0000256" key="5">
    <source>
        <dbReference type="ARBA" id="ARBA00022679"/>
    </source>
</evidence>
<evidence type="ECO:0000256" key="6">
    <source>
        <dbReference type="ARBA" id="ARBA00022683"/>
    </source>
</evidence>
<reference evidence="22 23" key="1">
    <citation type="submission" date="2019-02" db="EMBL/GenBank/DDBJ databases">
        <title>From farm to fork: dissemination of Tn554::fexA-optrA in linezolid-resistant Enterococcus faecalis clones from chicken feces and meat in Tunisia.</title>
        <authorList>
            <person name="Tedim A.P."/>
            <person name="Elghaieb H."/>
            <person name="Abbassi M.S."/>
            <person name="Novais C."/>
            <person name="Hassen A."/>
            <person name="Peixe L."/>
            <person name="Freitas A.R."/>
        </authorList>
    </citation>
    <scope>NUCLEOTIDE SEQUENCE [LARGE SCALE GENOMIC DNA]</scope>
    <source>
        <strain evidence="22 23">728T</strain>
    </source>
</reference>
<dbReference type="SUPFAM" id="SSF55604">
    <property type="entry name" value="Glucose permease domain IIB"/>
    <property type="match status" value="1"/>
</dbReference>
<comment type="subcellular location">
    <subcellularLocation>
        <location evidence="1">Cell membrane</location>
        <topology evidence="1">Multi-pass membrane protein</topology>
    </subcellularLocation>
</comment>
<sequence>MKYETFLKELIVLVGGPENIDSVAHCVTRLRFQLKDRSKAQTAEIQEMKQVIDVIDNNVAYQVVVGTQVKDIYQELLPMLGIGETTTDAPKKKTNPFKAIVDVVSETMTPLIEPIFVAGILAGFLSLFKLLGIIQEDSSTFIVLNTISTAAFQFLPVFIAASAAKRLKASPYLAVLLAVTLLSDSIDGVKGLSIFGLGLPQITYSNSFVPIFLGVWFMGILTERFKKWIPDALQYFLNPLLIMLITLPVTLLIFGPLGTWIGDALFFVCDILQNTVGSWAVTALYAACQPFLILLGAGNFVMPVIMQMLSEQGYDSIFLHASTISDIAVAGAMFGYFLRARQAKQRELFGSVSFTALMGVTEPAVYGVFVKFRRPFIAVMIGGGLGGLIAGLLKVKTYGYVWGLTSLPSYLGKTNDTKNFMAMLIAVIVGFVGAAVASFILGIPSEEKELPKETTTNKTTQKERLLTKNPVFAAIKGTVIPLSEVEDAAFSTEALGKGVGIVPTDTEVVAPFSGEVVSVFPTKHAIGLKNADGVELLIHIGIDTVSLNGKGFTVHVTEGEHVQQGQSLVTVDFDYIRQQGLSDTVICVITNTNEFLDVIGTTGECASYDQEMLNIVL</sequence>
<evidence type="ECO:0000313" key="22">
    <source>
        <dbReference type="EMBL" id="RYU36116.1"/>
    </source>
</evidence>
<keyword evidence="8" id="KW-0418">Kinase</keyword>
<dbReference type="PROSITE" id="PS51093">
    <property type="entry name" value="PTS_EIIA_TYPE_1"/>
    <property type="match status" value="1"/>
</dbReference>
<dbReference type="InterPro" id="IPR011297">
    <property type="entry name" value="PTS_IIABC_b_glu"/>
</dbReference>